<gene>
    <name evidence="3" type="primary">tmcAL</name>
    <name evidence="4" type="ORF">DP120_07120</name>
</gene>
<name>A0A365L2E8_9BACL</name>
<keyword evidence="5" id="KW-1185">Reference proteome</keyword>
<comment type="similarity">
    <text evidence="3">Belongs to the TmcAL family.</text>
</comment>
<dbReference type="NCBIfam" id="NF010191">
    <property type="entry name" value="PRK13670.1"/>
    <property type="match status" value="1"/>
</dbReference>
<comment type="catalytic activity">
    <reaction evidence="3">
        <text>cytidine(34) in elongator tRNA(Met) + acetate + ATP = N(4)-acetylcytidine(34) in elongator tRNA(Met) + AMP + diphosphate</text>
        <dbReference type="Rhea" id="RHEA:58144"/>
        <dbReference type="Rhea" id="RHEA-COMP:10693"/>
        <dbReference type="Rhea" id="RHEA-COMP:10694"/>
        <dbReference type="ChEBI" id="CHEBI:30089"/>
        <dbReference type="ChEBI" id="CHEBI:30616"/>
        <dbReference type="ChEBI" id="CHEBI:33019"/>
        <dbReference type="ChEBI" id="CHEBI:74900"/>
        <dbReference type="ChEBI" id="CHEBI:82748"/>
        <dbReference type="ChEBI" id="CHEBI:456215"/>
    </reaction>
</comment>
<keyword evidence="3" id="KW-0820">tRNA-binding</keyword>
<keyword evidence="3" id="KW-0067">ATP-binding</keyword>
<dbReference type="GO" id="GO:0006400">
    <property type="term" value="P:tRNA modification"/>
    <property type="evidence" value="ECO:0007669"/>
    <property type="project" value="UniProtKB-UniRule"/>
</dbReference>
<protein>
    <recommendedName>
        <fullName evidence="3">tRNA(Met) cytidine acetate ligase</fullName>
        <ecNumber evidence="3">6.3.4.-</ecNumber>
    </recommendedName>
</protein>
<dbReference type="Gene3D" id="3.40.50.620">
    <property type="entry name" value="HUPs"/>
    <property type="match status" value="1"/>
</dbReference>
<keyword evidence="4" id="KW-0808">Transferase</keyword>
<dbReference type="SUPFAM" id="SSF52374">
    <property type="entry name" value="Nucleotidylyl transferase"/>
    <property type="match status" value="1"/>
</dbReference>
<comment type="subcellular location">
    <subcellularLocation>
        <location evidence="3">Cytoplasm</location>
    </subcellularLocation>
</comment>
<feature type="binding site" evidence="3">
    <location>
        <position position="163"/>
    </location>
    <ligand>
        <name>ATP</name>
        <dbReference type="ChEBI" id="CHEBI:30616"/>
    </ligand>
</feature>
<sequence>MKAAGIVVEYNPFHNGHLHHARSAKESAGADILVAVMSGQFLQRGEPAFADKWRRTEMALANGVDLVIELPYVYATAQASDFARGSITLLEAIGCEAFCFGSEQGAIEPFLKSRQLLNKENLAYQQRIHEAVQSGISYPKAMNEAYQEVTGGQEGFADLTKPNNILGYHYIEAAERISSSMQPLTVQRIGANYHDPITEGLSIASATGIRKAFFEGGSLEELSAYLPAYSIEALQNFAKEYGRFGSWETFYPMLRFTILREKPENLRQFAEVTEGIEHLIYEAARKEQDFEAFIGRIKSKRFTRTRIQRMLTHIFTGFTWEMLKSFKQPSYLRLLGMTQAGRQYLNAQKKNISLPIISRAADLADNRMGKIDIQASSLYLLGLGSSNLKKEFTTPPIYFG</sequence>
<evidence type="ECO:0000256" key="2">
    <source>
        <dbReference type="ARBA" id="ARBA00022694"/>
    </source>
</evidence>
<dbReference type="InterPro" id="IPR014729">
    <property type="entry name" value="Rossmann-like_a/b/a_fold"/>
</dbReference>
<dbReference type="HAMAP" id="MF_01539">
    <property type="entry name" value="TmcAL"/>
    <property type="match status" value="1"/>
</dbReference>
<keyword evidence="3" id="KW-0547">Nucleotide-binding</keyword>
<dbReference type="AlphaFoldDB" id="A0A365L2E8"/>
<feature type="binding site" evidence="3">
    <location>
        <begin position="7"/>
        <end position="20"/>
    </location>
    <ligand>
        <name>ATP</name>
        <dbReference type="ChEBI" id="CHEBI:30616"/>
    </ligand>
</feature>
<organism evidence="4 5">
    <name type="scientific">Planococcus halotolerans</name>
    <dbReference type="NCBI Taxonomy" id="2233542"/>
    <lineage>
        <taxon>Bacteria</taxon>
        <taxon>Bacillati</taxon>
        <taxon>Bacillota</taxon>
        <taxon>Bacilli</taxon>
        <taxon>Bacillales</taxon>
        <taxon>Caryophanaceae</taxon>
        <taxon>Planococcus</taxon>
    </lineage>
</organism>
<feature type="binding site" evidence="3">
    <location>
        <begin position="188"/>
        <end position="189"/>
    </location>
    <ligand>
        <name>ATP</name>
        <dbReference type="ChEBI" id="CHEBI:30616"/>
    </ligand>
</feature>
<dbReference type="Proteomes" id="UP000251002">
    <property type="component" value="Unassembled WGS sequence"/>
</dbReference>
<dbReference type="PANTHER" id="PTHR37825:SF1">
    <property type="entry name" value="TRNA(MET) CYTIDINE ACETATE LIGASE"/>
    <property type="match status" value="1"/>
</dbReference>
<reference evidence="4 5" key="1">
    <citation type="submission" date="2018-06" db="EMBL/GenBank/DDBJ databases">
        <title>The draft genome sequences of strains SCU63 and S1.</title>
        <authorList>
            <person name="Gan L."/>
        </authorList>
    </citation>
    <scope>NUCLEOTIDE SEQUENCE [LARGE SCALE GENOMIC DNA]</scope>
    <source>
        <strain evidence="4 5">SCU63</strain>
    </source>
</reference>
<feature type="binding site" evidence="3">
    <location>
        <position position="101"/>
    </location>
    <ligand>
        <name>ATP</name>
        <dbReference type="ChEBI" id="CHEBI:30616"/>
    </ligand>
</feature>
<dbReference type="GO" id="GO:0000049">
    <property type="term" value="F:tRNA binding"/>
    <property type="evidence" value="ECO:0007669"/>
    <property type="project" value="UniProtKB-KW"/>
</dbReference>
<dbReference type="GO" id="GO:0016879">
    <property type="term" value="F:ligase activity, forming carbon-nitrogen bonds"/>
    <property type="evidence" value="ECO:0007669"/>
    <property type="project" value="UniProtKB-UniRule"/>
</dbReference>
<comment type="caution">
    <text evidence="4">The sequence shown here is derived from an EMBL/GenBank/DDBJ whole genome shotgun (WGS) entry which is preliminary data.</text>
</comment>
<evidence type="ECO:0000313" key="4">
    <source>
        <dbReference type="EMBL" id="RAZ79375.1"/>
    </source>
</evidence>
<dbReference type="RefSeq" id="WP_112222949.1">
    <property type="nucleotide sequence ID" value="NZ_CP047673.1"/>
</dbReference>
<comment type="function">
    <text evidence="3">Catalyzes the formation of N(4)-acetylcytidine (ac(4)C) at the wobble position of elongator tRNA(Met), using acetate and ATP as substrates. First activates an acetate ion to form acetyladenylate (Ac-AMP) and then transfers the acetyl group to tRNA to form ac(4)C34.</text>
</comment>
<dbReference type="EC" id="6.3.4.-" evidence="3"/>
<dbReference type="PANTHER" id="PTHR37825">
    <property type="entry name" value="TRNA(MET) CYTIDINE ACETATE LIGASE"/>
    <property type="match status" value="1"/>
</dbReference>
<dbReference type="EMBL" id="QLZR01000002">
    <property type="protein sequence ID" value="RAZ79375.1"/>
    <property type="molecule type" value="Genomic_DNA"/>
</dbReference>
<keyword evidence="3" id="KW-0963">Cytoplasm</keyword>
<keyword evidence="3" id="KW-0694">RNA-binding</keyword>
<evidence type="ECO:0000256" key="3">
    <source>
        <dbReference type="HAMAP-Rule" id="MF_01539"/>
    </source>
</evidence>
<keyword evidence="2 3" id="KW-0819">tRNA processing</keyword>
<dbReference type="GO" id="GO:0005524">
    <property type="term" value="F:ATP binding"/>
    <property type="evidence" value="ECO:0007669"/>
    <property type="project" value="UniProtKB-KW"/>
</dbReference>
<dbReference type="GO" id="GO:0016740">
    <property type="term" value="F:transferase activity"/>
    <property type="evidence" value="ECO:0007669"/>
    <property type="project" value="UniProtKB-KW"/>
</dbReference>
<accession>A0A365L2E8</accession>
<dbReference type="GO" id="GO:0005737">
    <property type="term" value="C:cytoplasm"/>
    <property type="evidence" value="ECO:0007669"/>
    <property type="project" value="UniProtKB-SubCell"/>
</dbReference>
<keyword evidence="1 3" id="KW-0436">Ligase</keyword>
<dbReference type="Pfam" id="PF05636">
    <property type="entry name" value="HIGH_NTase1"/>
    <property type="match status" value="1"/>
</dbReference>
<evidence type="ECO:0000256" key="1">
    <source>
        <dbReference type="ARBA" id="ARBA00022598"/>
    </source>
</evidence>
<proteinExistence type="inferred from homology"/>
<dbReference type="InterPro" id="IPR008513">
    <property type="entry name" value="tRNA(Met)_cyd_acetate_ligase"/>
</dbReference>
<evidence type="ECO:0000313" key="5">
    <source>
        <dbReference type="Proteomes" id="UP000251002"/>
    </source>
</evidence>